<dbReference type="EMBL" id="JANAVB010036220">
    <property type="protein sequence ID" value="KAJ6803866.1"/>
    <property type="molecule type" value="Genomic_DNA"/>
</dbReference>
<accession>A0AAX6EIN2</accession>
<organism evidence="1 2">
    <name type="scientific">Iris pallida</name>
    <name type="common">Sweet iris</name>
    <dbReference type="NCBI Taxonomy" id="29817"/>
    <lineage>
        <taxon>Eukaryota</taxon>
        <taxon>Viridiplantae</taxon>
        <taxon>Streptophyta</taxon>
        <taxon>Embryophyta</taxon>
        <taxon>Tracheophyta</taxon>
        <taxon>Spermatophyta</taxon>
        <taxon>Magnoliopsida</taxon>
        <taxon>Liliopsida</taxon>
        <taxon>Asparagales</taxon>
        <taxon>Iridaceae</taxon>
        <taxon>Iridoideae</taxon>
        <taxon>Irideae</taxon>
        <taxon>Iris</taxon>
    </lineage>
</organism>
<gene>
    <name evidence="1" type="ORF">M6B38_187855</name>
</gene>
<reference evidence="1" key="1">
    <citation type="journal article" date="2023" name="GigaByte">
        <title>Genome assembly of the bearded iris, Iris pallida Lam.</title>
        <authorList>
            <person name="Bruccoleri R.E."/>
            <person name="Oakeley E.J."/>
            <person name="Faust A.M.E."/>
            <person name="Altorfer M."/>
            <person name="Dessus-Babus S."/>
            <person name="Burckhardt D."/>
            <person name="Oertli M."/>
            <person name="Naumann U."/>
            <person name="Petersen F."/>
            <person name="Wong J."/>
        </authorList>
    </citation>
    <scope>NUCLEOTIDE SEQUENCE</scope>
    <source>
        <strain evidence="1">GSM-AAB239-AS_SAM_17_03QT</strain>
    </source>
</reference>
<protein>
    <submittedName>
        <fullName evidence="1">Uncharacterized protein</fullName>
    </submittedName>
</protein>
<keyword evidence="2" id="KW-1185">Reference proteome</keyword>
<dbReference type="AlphaFoldDB" id="A0AAX6EIN2"/>
<proteinExistence type="predicted"/>
<dbReference type="Proteomes" id="UP001140949">
    <property type="component" value="Unassembled WGS sequence"/>
</dbReference>
<evidence type="ECO:0000313" key="2">
    <source>
        <dbReference type="Proteomes" id="UP001140949"/>
    </source>
</evidence>
<name>A0AAX6EIN2_IRIPA</name>
<comment type="caution">
    <text evidence="1">The sequence shown here is derived from an EMBL/GenBank/DDBJ whole genome shotgun (WGS) entry which is preliminary data.</text>
</comment>
<sequence length="55" mass="6553">MVKQMLRPRNWTVSMLELYSNECMLKQMLSPKNWAVSTLSWLERCMVSKMWQGNG</sequence>
<evidence type="ECO:0000313" key="1">
    <source>
        <dbReference type="EMBL" id="KAJ6803866.1"/>
    </source>
</evidence>
<reference evidence="1" key="2">
    <citation type="submission" date="2023-04" db="EMBL/GenBank/DDBJ databases">
        <authorList>
            <person name="Bruccoleri R.E."/>
            <person name="Oakeley E.J."/>
            <person name="Faust A.-M."/>
            <person name="Dessus-Babus S."/>
            <person name="Altorfer M."/>
            <person name="Burckhardt D."/>
            <person name="Oertli M."/>
            <person name="Naumann U."/>
            <person name="Petersen F."/>
            <person name="Wong J."/>
        </authorList>
    </citation>
    <scope>NUCLEOTIDE SEQUENCE</scope>
    <source>
        <strain evidence="1">GSM-AAB239-AS_SAM_17_03QT</strain>
        <tissue evidence="1">Leaf</tissue>
    </source>
</reference>